<dbReference type="WBParaSite" id="TCONS_00015284.p1">
    <property type="protein sequence ID" value="TCONS_00015284.p1"/>
    <property type="gene ID" value="XLOC_009438"/>
</dbReference>
<protein>
    <submittedName>
        <fullName evidence="4">Uncharacterized protein</fullName>
    </submittedName>
</protein>
<reference evidence="4" key="1">
    <citation type="submission" date="2024-02" db="UniProtKB">
        <authorList>
            <consortium name="WormBaseParasite"/>
        </authorList>
    </citation>
    <scope>IDENTIFICATION</scope>
</reference>
<keyword evidence="2" id="KW-1133">Transmembrane helix</keyword>
<accession>A0AAF5I3Q5</accession>
<evidence type="ECO:0000256" key="1">
    <source>
        <dbReference type="SAM" id="MobiDB-lite"/>
    </source>
</evidence>
<evidence type="ECO:0000256" key="2">
    <source>
        <dbReference type="SAM" id="Phobius"/>
    </source>
</evidence>
<organism evidence="3 4">
    <name type="scientific">Strongyloides stercoralis</name>
    <name type="common">Threadworm</name>
    <dbReference type="NCBI Taxonomy" id="6248"/>
    <lineage>
        <taxon>Eukaryota</taxon>
        <taxon>Metazoa</taxon>
        <taxon>Ecdysozoa</taxon>
        <taxon>Nematoda</taxon>
        <taxon>Chromadorea</taxon>
        <taxon>Rhabditida</taxon>
        <taxon>Tylenchina</taxon>
        <taxon>Panagrolaimomorpha</taxon>
        <taxon>Strongyloidoidea</taxon>
        <taxon>Strongyloididae</taxon>
        <taxon>Strongyloides</taxon>
    </lineage>
</organism>
<evidence type="ECO:0000313" key="3">
    <source>
        <dbReference type="Proteomes" id="UP000035681"/>
    </source>
</evidence>
<keyword evidence="2" id="KW-0472">Membrane</keyword>
<feature type="region of interest" description="Disordered" evidence="1">
    <location>
        <begin position="1546"/>
        <end position="1578"/>
    </location>
</feature>
<proteinExistence type="predicted"/>
<sequence>SHKILLCLNILLSYLKKMKYFFIIVAVVLALITENGIFAKSTSTTTQCKNGNCHSVCTKNNKEVPCEGPEFDKILEVKLCNEKDCQKVQLIIMAFFSDSEGDDNTNENNFEKENICIPASQNFSVAIEVSSDNSSDDPIEDENNYFNKLTQRNNRKMPYTQNMVNKSDIYNSQSTESFENINFPTELKILFQDIGLETFNSDEYSICIKVTDTSLEYNDLIVKLKKYLNEINLDKVINTISSIVKLTNGLDSLNVLEVMSKPIKINENFSNSFLQVLISIKQLQTRIIQDVFKFFDRSASNDMVVKKACDIYLDLLKDVDEVYEQEQIYSIISNLKYETFGISYRDELASFVYKFVHDCVLENELYRNFMKWLRRNDLEELNSFRLALLEAIKNVSADSTVIKSESFSLIKNINLFDSNTAVEIINYTSLSLTTDNNKNQILSFLLALKQNLNLNKFKSSTEYDGVICNMLHKIMMLVTNYGRIGINIVLSVLNNSNNNKITSMDFGFVSNVIEDELMDNNDEHGSDSDSDEEDDFKVSASKHRFTEFDYILSITTISEYMNTFFGKKRLIVKLMATQLEQHSDSFDETCNIINTLLKCEEFPLKNFDALMVISEYFLKKNVPIVNEMGKFIFLEMFRNLCYDREKIISLLIDNMYANNDVSYHALHTIYMIVKNCPFDFADYIDYYLERTTDYCIKFQPKLLRIYFKILSSLSISCSGEEAESKVFSIYNRFDHFFEIFDENSFRAAILANVVRVCELIRRDPKKYSTEISRILEKLENYSSYKPEYRAYYFLEFSINLKGGHKKFLKESKELIEYMNKKILHTLKDTYFECLERPLEYVTTEDGDLSPLFEGYNNIDAQYQMKHTVFLKRDFKNFSNLNIGMLNPLTPMIQFIYEVLKLVNNWKKQIDKSSLENLYFIFEANIDLHGISSMLEKGNLNDKEIFDLRKSIIFLLDYISNLLNTFADCRSSPKHNEIIQKKYRFKYKVFMTFPSLLCNNYSTSRHPIVLFGIKKYGLQIKKKNLNTEPDFDKCTLGNENTKNANFGTLQYLGNTQAPNGKRNLTKSYYKFIPFTKMSDYITPFNINVLIKCSDAFLESSYLLSTVLNSLSFTISRIENSFVNKKIPSFGLSKSSKSVETFFPYVDKQNKEYLKGLLSDCIIPMMKIFNYYKKNLNIEDLQYQNFGEQSLQIIYRSIKFNNIKDNCDELKNIEKKIFQFIVDNIPDLTNKDDDNTGMAILNYFFENEDFITSSSAMCVSVINMLYDFVNKNELLRLRLATKCLDLLDCPWPKNKNANSSTISYCKDIARILEVYFSLISPKYQIPAVTYIITKKLIFLAPVSEQNNLKETNFSYKLNYAKLAVTNPDDFCAFNAITHKSFSYIYNVCFKTLNTSTQDFLTKNEDKSEDRVRKSLDLWYFAVACYSKLTSFINISKFRTKVNLSTVVKEGKKFIDFISSNRSTFMSYINDNTIFNQHKERFEQIVGEIKKCYNILSSHNNDFLKKLAAGGLKVFPQFTCAFESFQRYYNTISKINDDSLTVASKTKKRGKNCNEVVEPKKKKKKASNKSLSAENTENMEM</sequence>
<dbReference type="AlphaFoldDB" id="A0AAF5I3Q5"/>
<keyword evidence="2" id="KW-0812">Transmembrane</keyword>
<dbReference type="Proteomes" id="UP000035681">
    <property type="component" value="Unplaced"/>
</dbReference>
<name>A0AAF5I3Q5_STRER</name>
<feature type="transmembrane region" description="Helical" evidence="2">
    <location>
        <begin position="20"/>
        <end position="39"/>
    </location>
</feature>
<keyword evidence="3" id="KW-1185">Reference proteome</keyword>
<feature type="compositionally biased region" description="Polar residues" evidence="1">
    <location>
        <begin position="1565"/>
        <end position="1578"/>
    </location>
</feature>
<evidence type="ECO:0000313" key="4">
    <source>
        <dbReference type="WBParaSite" id="TCONS_00015284.p1"/>
    </source>
</evidence>